<evidence type="ECO:0000259" key="1">
    <source>
        <dbReference type="Pfam" id="PF13649"/>
    </source>
</evidence>
<name>A0A937VYJ0_UNCTE</name>
<dbReference type="InterPro" id="IPR041698">
    <property type="entry name" value="Methyltransf_25"/>
</dbReference>
<feature type="non-terminal residue" evidence="2">
    <location>
        <position position="152"/>
    </location>
</feature>
<comment type="caution">
    <text evidence="2">The sequence shown here is derived from an EMBL/GenBank/DDBJ whole genome shotgun (WGS) entry which is preliminary data.</text>
</comment>
<dbReference type="Gene3D" id="3.40.50.150">
    <property type="entry name" value="Vaccinia Virus protein VP39"/>
    <property type="match status" value="1"/>
</dbReference>
<organism evidence="2 3">
    <name type="scientific">Tectimicrobiota bacterium</name>
    <dbReference type="NCBI Taxonomy" id="2528274"/>
    <lineage>
        <taxon>Bacteria</taxon>
        <taxon>Pseudomonadati</taxon>
        <taxon>Nitrospinota/Tectimicrobiota group</taxon>
        <taxon>Candidatus Tectimicrobiota</taxon>
    </lineage>
</organism>
<dbReference type="GO" id="GO:0032259">
    <property type="term" value="P:methylation"/>
    <property type="evidence" value="ECO:0007669"/>
    <property type="project" value="UniProtKB-KW"/>
</dbReference>
<dbReference type="Proteomes" id="UP000712673">
    <property type="component" value="Unassembled WGS sequence"/>
</dbReference>
<dbReference type="AlphaFoldDB" id="A0A937VYJ0"/>
<protein>
    <submittedName>
        <fullName evidence="2">Methyltransferase domain-containing protein</fullName>
    </submittedName>
</protein>
<feature type="domain" description="Methyltransferase" evidence="1">
    <location>
        <begin position="91"/>
        <end position="152"/>
    </location>
</feature>
<keyword evidence="2" id="KW-0808">Transferase</keyword>
<gene>
    <name evidence="2" type="ORF">FJZ47_00370</name>
</gene>
<dbReference type="GO" id="GO:0008168">
    <property type="term" value="F:methyltransferase activity"/>
    <property type="evidence" value="ECO:0007669"/>
    <property type="project" value="UniProtKB-KW"/>
</dbReference>
<proteinExistence type="predicted"/>
<evidence type="ECO:0000313" key="2">
    <source>
        <dbReference type="EMBL" id="MBM3222249.1"/>
    </source>
</evidence>
<evidence type="ECO:0000313" key="3">
    <source>
        <dbReference type="Proteomes" id="UP000712673"/>
    </source>
</evidence>
<dbReference type="InterPro" id="IPR029063">
    <property type="entry name" value="SAM-dependent_MTases_sf"/>
</dbReference>
<keyword evidence="2" id="KW-0489">Methyltransferase</keyword>
<dbReference type="Pfam" id="PF13649">
    <property type="entry name" value="Methyltransf_25"/>
    <property type="match status" value="1"/>
</dbReference>
<sequence>MQSGVAHAPCSQAWSREETAMAPPHGSNQPSTYWSRPHLTERLLEVVAAAGIDLRTTTPDIMAPLDQFHGGGKGATRALARQAGISAATRVLDVGGGLGGPARMLAVEYGAQVTVVDLTPEYLHAGAELTARMGLTSQVTFCYGNALDLPFP</sequence>
<accession>A0A937VYJ0</accession>
<dbReference type="SUPFAM" id="SSF53335">
    <property type="entry name" value="S-adenosyl-L-methionine-dependent methyltransferases"/>
    <property type="match status" value="1"/>
</dbReference>
<dbReference type="EMBL" id="VGLS01000004">
    <property type="protein sequence ID" value="MBM3222249.1"/>
    <property type="molecule type" value="Genomic_DNA"/>
</dbReference>
<reference evidence="2" key="1">
    <citation type="submission" date="2019-03" db="EMBL/GenBank/DDBJ databases">
        <title>Lake Tanganyika Metagenome-Assembled Genomes (MAGs).</title>
        <authorList>
            <person name="Tran P."/>
        </authorList>
    </citation>
    <scope>NUCLEOTIDE SEQUENCE</scope>
    <source>
        <strain evidence="2">K_DeepCast_65m_m2_066</strain>
    </source>
</reference>